<gene>
    <name evidence="12" type="ORF">FB550_106220</name>
</gene>
<comment type="cofactor">
    <cofactor evidence="11">
        <name>Mg(2+)</name>
        <dbReference type="ChEBI" id="CHEBI:18420"/>
    </cofactor>
    <cofactor evidence="11">
        <name>Mn(2+)</name>
        <dbReference type="ChEBI" id="CHEBI:29035"/>
    </cofactor>
    <text evidence="11">Magnesium. Can also use manganese.</text>
</comment>
<evidence type="ECO:0000313" key="12">
    <source>
        <dbReference type="EMBL" id="TWE01163.1"/>
    </source>
</evidence>
<evidence type="ECO:0000256" key="8">
    <source>
        <dbReference type="ARBA" id="ARBA00031306"/>
    </source>
</evidence>
<keyword evidence="3 10" id="KW-0285">Flavoprotein</keyword>
<dbReference type="InterPro" id="IPR024932">
    <property type="entry name" value="ApbE"/>
</dbReference>
<dbReference type="EMBL" id="VIVN01000006">
    <property type="protein sequence ID" value="TWE01163.1"/>
    <property type="molecule type" value="Genomic_DNA"/>
</dbReference>
<evidence type="ECO:0000313" key="13">
    <source>
        <dbReference type="Proteomes" id="UP000319671"/>
    </source>
</evidence>
<evidence type="ECO:0000256" key="3">
    <source>
        <dbReference type="ARBA" id="ARBA00022630"/>
    </source>
</evidence>
<keyword evidence="4 10" id="KW-0808">Transferase</keyword>
<dbReference type="AlphaFoldDB" id="A0A561DCU8"/>
<comment type="catalytic activity">
    <reaction evidence="9 10">
        <text>L-threonyl-[protein] + FAD = FMN-L-threonyl-[protein] + AMP + H(+)</text>
        <dbReference type="Rhea" id="RHEA:36847"/>
        <dbReference type="Rhea" id="RHEA-COMP:11060"/>
        <dbReference type="Rhea" id="RHEA-COMP:11061"/>
        <dbReference type="ChEBI" id="CHEBI:15378"/>
        <dbReference type="ChEBI" id="CHEBI:30013"/>
        <dbReference type="ChEBI" id="CHEBI:57692"/>
        <dbReference type="ChEBI" id="CHEBI:74257"/>
        <dbReference type="ChEBI" id="CHEBI:456215"/>
        <dbReference type="EC" id="2.7.1.180"/>
    </reaction>
</comment>
<keyword evidence="5 10" id="KW-0479">Metal-binding</keyword>
<dbReference type="RefSeq" id="WP_144565813.1">
    <property type="nucleotide sequence ID" value="NZ_VIVN01000006.1"/>
</dbReference>
<evidence type="ECO:0000256" key="9">
    <source>
        <dbReference type="ARBA" id="ARBA00048540"/>
    </source>
</evidence>
<evidence type="ECO:0000256" key="11">
    <source>
        <dbReference type="PIRSR" id="PIRSR006268-2"/>
    </source>
</evidence>
<dbReference type="PANTHER" id="PTHR30040">
    <property type="entry name" value="THIAMINE BIOSYNTHESIS LIPOPROTEIN APBE"/>
    <property type="match status" value="1"/>
</dbReference>
<keyword evidence="13" id="KW-1185">Reference proteome</keyword>
<comment type="similarity">
    <text evidence="10">Belongs to the ApbE family.</text>
</comment>
<evidence type="ECO:0000256" key="10">
    <source>
        <dbReference type="PIRNR" id="PIRNR006268"/>
    </source>
</evidence>
<sequence>MYKYNFNSMSTMVQILISKELFANDLMPVYKLFASVEDTCSRFKEDSELSRLNQQLEKEVEVSDQFFGILKEALRFYEETNGVFNPGILSAIENSGYTKSIELIKGRELAAPSPTAPVFTKLRPYQLDEARKTVALHTRIDLGGIAKGWVVDRAADILSQYGFGFVNVGGDIRIFGSLPRPLNIGIEDPFDSSKMLSSIQVSDGAVATSTSMKRRWKVNGRRKHHLIDATTGEPSASTIISSTVTAPTAVEADVLAKVVLLLGEERGKALLSVKKNPAVIINEAKEIWRGGE</sequence>
<dbReference type="Pfam" id="PF02424">
    <property type="entry name" value="ApbE"/>
    <property type="match status" value="1"/>
</dbReference>
<evidence type="ECO:0000256" key="4">
    <source>
        <dbReference type="ARBA" id="ARBA00022679"/>
    </source>
</evidence>
<keyword evidence="12" id="KW-0449">Lipoprotein</keyword>
<accession>A0A561DCU8</accession>
<dbReference type="EC" id="2.7.1.180" evidence="1 10"/>
<dbReference type="PANTHER" id="PTHR30040:SF2">
    <property type="entry name" value="FAD:PROTEIN FMN TRANSFERASE"/>
    <property type="match status" value="1"/>
</dbReference>
<evidence type="ECO:0000256" key="6">
    <source>
        <dbReference type="ARBA" id="ARBA00022827"/>
    </source>
</evidence>
<dbReference type="Proteomes" id="UP000319671">
    <property type="component" value="Unassembled WGS sequence"/>
</dbReference>
<dbReference type="InterPro" id="IPR003374">
    <property type="entry name" value="ApbE-like_sf"/>
</dbReference>
<dbReference type="GO" id="GO:0046872">
    <property type="term" value="F:metal ion binding"/>
    <property type="evidence" value="ECO:0007669"/>
    <property type="project" value="UniProtKB-UniRule"/>
</dbReference>
<feature type="binding site" evidence="11">
    <location>
        <position position="144"/>
    </location>
    <ligand>
        <name>Mg(2+)</name>
        <dbReference type="ChEBI" id="CHEBI:18420"/>
    </ligand>
</feature>
<dbReference type="Gene3D" id="3.10.520.10">
    <property type="entry name" value="ApbE-like domains"/>
    <property type="match status" value="1"/>
</dbReference>
<name>A0A561DCU8_9BACI</name>
<protein>
    <recommendedName>
        <fullName evidence="2 10">FAD:protein FMN transferase</fullName>
        <ecNumber evidence="1 10">2.7.1.180</ecNumber>
    </recommendedName>
    <alternativeName>
        <fullName evidence="8 10">Flavin transferase</fullName>
    </alternativeName>
</protein>
<feature type="binding site" evidence="11">
    <location>
        <position position="253"/>
    </location>
    <ligand>
        <name>Mg(2+)</name>
        <dbReference type="ChEBI" id="CHEBI:18420"/>
    </ligand>
</feature>
<evidence type="ECO:0000256" key="5">
    <source>
        <dbReference type="ARBA" id="ARBA00022723"/>
    </source>
</evidence>
<keyword evidence="6 10" id="KW-0274">FAD</keyword>
<reference evidence="12 13" key="1">
    <citation type="submission" date="2019-06" db="EMBL/GenBank/DDBJ databases">
        <title>Sorghum-associated microbial communities from plants grown in Nebraska, USA.</title>
        <authorList>
            <person name="Schachtman D."/>
        </authorList>
    </citation>
    <scope>NUCLEOTIDE SEQUENCE [LARGE SCALE GENOMIC DNA]</scope>
    <source>
        <strain evidence="12 13">2482</strain>
    </source>
</reference>
<dbReference type="GO" id="GO:0016740">
    <property type="term" value="F:transferase activity"/>
    <property type="evidence" value="ECO:0007669"/>
    <property type="project" value="UniProtKB-UniRule"/>
</dbReference>
<proteinExistence type="inferred from homology"/>
<comment type="caution">
    <text evidence="12">The sequence shown here is derived from an EMBL/GenBank/DDBJ whole genome shotgun (WGS) entry which is preliminary data.</text>
</comment>
<evidence type="ECO:0000256" key="7">
    <source>
        <dbReference type="ARBA" id="ARBA00022842"/>
    </source>
</evidence>
<evidence type="ECO:0000256" key="2">
    <source>
        <dbReference type="ARBA" id="ARBA00016337"/>
    </source>
</evidence>
<evidence type="ECO:0000256" key="1">
    <source>
        <dbReference type="ARBA" id="ARBA00011955"/>
    </source>
</evidence>
<dbReference type="SUPFAM" id="SSF143631">
    <property type="entry name" value="ApbE-like"/>
    <property type="match status" value="1"/>
</dbReference>
<dbReference type="PIRSF" id="PIRSF006268">
    <property type="entry name" value="ApbE"/>
    <property type="match status" value="1"/>
</dbReference>
<organism evidence="12 13">
    <name type="scientific">Neobacillus bataviensis</name>
    <dbReference type="NCBI Taxonomy" id="220685"/>
    <lineage>
        <taxon>Bacteria</taxon>
        <taxon>Bacillati</taxon>
        <taxon>Bacillota</taxon>
        <taxon>Bacilli</taxon>
        <taxon>Bacillales</taxon>
        <taxon>Bacillaceae</taxon>
        <taxon>Neobacillus</taxon>
    </lineage>
</organism>
<keyword evidence="7 10" id="KW-0460">Magnesium</keyword>